<dbReference type="Proteomes" id="UP000295280">
    <property type="component" value="Unassembled WGS sequence"/>
</dbReference>
<name>A0A9Q8CK83_9STAP</name>
<evidence type="ECO:0000313" key="1">
    <source>
        <dbReference type="EMBL" id="TDM04248.1"/>
    </source>
</evidence>
<dbReference type="EMBL" id="SCWD01000001">
    <property type="protein sequence ID" value="TDM04248.1"/>
    <property type="molecule type" value="Genomic_DNA"/>
</dbReference>
<dbReference type="SUPFAM" id="SSF140415">
    <property type="entry name" value="YppE-like"/>
    <property type="match status" value="1"/>
</dbReference>
<dbReference type="Gene3D" id="1.20.120.440">
    <property type="entry name" value="YppE-like"/>
    <property type="match status" value="1"/>
</dbReference>
<proteinExistence type="predicted"/>
<gene>
    <name evidence="1" type="ORF">ERX40_03520</name>
</gene>
<accession>A0A9Q8CK83</accession>
<protein>
    <submittedName>
        <fullName evidence="1">DUF1798 family protein</fullName>
    </submittedName>
</protein>
<reference evidence="1 2" key="1">
    <citation type="submission" date="2019-01" db="EMBL/GenBank/DDBJ databases">
        <title>Draft genome sequences of the type strains of six Macrococcus species.</title>
        <authorList>
            <person name="Mazhar S."/>
            <person name="Altermann E."/>
            <person name="Hill C."/>
            <person name="Mcauliffe O."/>
        </authorList>
    </citation>
    <scope>NUCLEOTIDE SEQUENCE [LARGE SCALE GENOMIC DNA]</scope>
    <source>
        <strain evidence="1 2">ATCC 51828</strain>
    </source>
</reference>
<dbReference type="Pfam" id="PF08807">
    <property type="entry name" value="DUF1798"/>
    <property type="match status" value="1"/>
</dbReference>
<dbReference type="InterPro" id="IPR014913">
    <property type="entry name" value="YppE-like"/>
</dbReference>
<dbReference type="AlphaFoldDB" id="A0A9Q8CK83"/>
<keyword evidence="2" id="KW-1185">Reference proteome</keyword>
<dbReference type="OrthoDB" id="2418117at2"/>
<sequence length="122" mass="14660">MDDFTTISERKCRLLRHYIESLNEDIKKIEIFFEAAKKGREFNFVIDIQPFTEHVDAHLTDLKMNEDQVVALPLMNELKLKLLIQHMRELSVECFFDKTSKKVFLDKYKAVQHDLHYLERML</sequence>
<dbReference type="InterPro" id="IPR023351">
    <property type="entry name" value="YppE-like_sf"/>
</dbReference>
<comment type="caution">
    <text evidence="1">The sequence shown here is derived from an EMBL/GenBank/DDBJ whole genome shotgun (WGS) entry which is preliminary data.</text>
</comment>
<organism evidence="1 2">
    <name type="scientific">Macrococcus carouselicus</name>
    <dbReference type="NCBI Taxonomy" id="69969"/>
    <lineage>
        <taxon>Bacteria</taxon>
        <taxon>Bacillati</taxon>
        <taxon>Bacillota</taxon>
        <taxon>Bacilli</taxon>
        <taxon>Bacillales</taxon>
        <taxon>Staphylococcaceae</taxon>
        <taxon>Macrococcus</taxon>
    </lineage>
</organism>
<evidence type="ECO:0000313" key="2">
    <source>
        <dbReference type="Proteomes" id="UP000295280"/>
    </source>
</evidence>